<evidence type="ECO:0000313" key="3">
    <source>
        <dbReference type="Proteomes" id="UP000441455"/>
    </source>
</evidence>
<dbReference type="NCBIfam" id="NF009060">
    <property type="entry name" value="PRK12394.1"/>
    <property type="match status" value="1"/>
</dbReference>
<dbReference type="RefSeq" id="WP_154488638.1">
    <property type="nucleotide sequence ID" value="NZ_VULN01000018.1"/>
</dbReference>
<dbReference type="InterPro" id="IPR020043">
    <property type="entry name" value="Deacetylase_Atu3266-like"/>
</dbReference>
<evidence type="ECO:0000313" key="2">
    <source>
        <dbReference type="EMBL" id="MSS82997.1"/>
    </source>
</evidence>
<sequence>MDFLIKNGQVYDPETHQLIRKNMALVNGKIEYPGEGRDESGYRQVIDARDCLVTPGLIDYHTHYFFRGSENGVNGDAASFCMGITTAVDGGTAGVGGYELYRASVMAMSSVRILNCLLVASGGQSNDRYPENLDPRYFEEKKILDFFRRYGDNLVGLKTRLSRGILDEDMARSSLKRTVEIAEKAGTRVVVHVTDCPLPLDEVAEILRPGDVICHIYQNRGEHTCLDERGKVLPGLWEARKKGVLFDASNGRSNFDLEVARKAVEQGFVPDVISSDNNASSCFLQPLHSLPRILSKYLEFGMPLEQVLDCATWKPAQLIGRPELGALAKGSPADVALFRLKKKDVEYSDINGNTMTGHQVLVPQMTFKGGQCVYCQADFG</sequence>
<dbReference type="SUPFAM" id="SSF51338">
    <property type="entry name" value="Composite domain of metallo-dependent hydrolases"/>
    <property type="match status" value="1"/>
</dbReference>
<dbReference type="AlphaFoldDB" id="A0A6N7VMU4"/>
<evidence type="ECO:0000259" key="1">
    <source>
        <dbReference type="Pfam" id="PF01979"/>
    </source>
</evidence>
<dbReference type="GO" id="GO:0019213">
    <property type="term" value="F:deacetylase activity"/>
    <property type="evidence" value="ECO:0007669"/>
    <property type="project" value="InterPro"/>
</dbReference>
<dbReference type="InterPro" id="IPR006680">
    <property type="entry name" value="Amidohydro-rel"/>
</dbReference>
<feature type="domain" description="Amidohydrolase-related" evidence="1">
    <location>
        <begin position="52"/>
        <end position="353"/>
    </location>
</feature>
<accession>A0A6N7VMU4</accession>
<protein>
    <submittedName>
        <fullName evidence="2">Metallo-dependent hydrolase</fullName>
    </submittedName>
</protein>
<dbReference type="Pfam" id="PF01979">
    <property type="entry name" value="Amidohydro_1"/>
    <property type="match status" value="1"/>
</dbReference>
<reference evidence="2 3" key="1">
    <citation type="submission" date="2019-08" db="EMBL/GenBank/DDBJ databases">
        <title>In-depth cultivation of the pig gut microbiome towards novel bacterial diversity and tailored functional studies.</title>
        <authorList>
            <person name="Wylensek D."/>
            <person name="Hitch T.C.A."/>
            <person name="Clavel T."/>
        </authorList>
    </citation>
    <scope>NUCLEOTIDE SEQUENCE [LARGE SCALE GENOMIC DNA]</scope>
    <source>
        <strain evidence="2 3">WCA-389-WT-5B</strain>
    </source>
</reference>
<proteinExistence type="predicted"/>
<dbReference type="Proteomes" id="UP000441455">
    <property type="component" value="Unassembled WGS sequence"/>
</dbReference>
<gene>
    <name evidence="2" type="ORF">FX155_10395</name>
</gene>
<dbReference type="PANTHER" id="PTHR42717">
    <property type="entry name" value="DIHYDROOROTASE-RELATED"/>
    <property type="match status" value="1"/>
</dbReference>
<keyword evidence="2" id="KW-0378">Hydrolase</keyword>
<dbReference type="SUPFAM" id="SSF51556">
    <property type="entry name" value="Metallo-dependent hydrolases"/>
    <property type="match status" value="1"/>
</dbReference>
<dbReference type="InterPro" id="IPR032466">
    <property type="entry name" value="Metal_Hydrolase"/>
</dbReference>
<dbReference type="PANTHER" id="PTHR42717:SF1">
    <property type="entry name" value="IMIDAZOLONEPROPIONASE AND RELATED AMIDOHYDROLASES"/>
    <property type="match status" value="1"/>
</dbReference>
<organism evidence="2 3">
    <name type="scientific">Acidaminococcus fermentans</name>
    <dbReference type="NCBI Taxonomy" id="905"/>
    <lineage>
        <taxon>Bacteria</taxon>
        <taxon>Bacillati</taxon>
        <taxon>Bacillota</taxon>
        <taxon>Negativicutes</taxon>
        <taxon>Acidaminococcales</taxon>
        <taxon>Acidaminococcaceae</taxon>
        <taxon>Acidaminococcus</taxon>
    </lineage>
</organism>
<dbReference type="InterPro" id="IPR011059">
    <property type="entry name" value="Metal-dep_hydrolase_composite"/>
</dbReference>
<dbReference type="EMBL" id="VULN01000018">
    <property type="protein sequence ID" value="MSS82997.1"/>
    <property type="molecule type" value="Genomic_DNA"/>
</dbReference>
<comment type="caution">
    <text evidence="2">The sequence shown here is derived from an EMBL/GenBank/DDBJ whole genome shotgun (WGS) entry which is preliminary data.</text>
</comment>
<name>A0A6N7VMU4_ACIFE</name>
<dbReference type="GO" id="GO:0016810">
    <property type="term" value="F:hydrolase activity, acting on carbon-nitrogen (but not peptide) bonds"/>
    <property type="evidence" value="ECO:0007669"/>
    <property type="project" value="InterPro"/>
</dbReference>
<dbReference type="Gene3D" id="3.20.20.140">
    <property type="entry name" value="Metal-dependent hydrolases"/>
    <property type="match status" value="1"/>
</dbReference>
<dbReference type="OrthoDB" id="9802793at2"/>
<dbReference type="Gene3D" id="2.30.40.10">
    <property type="entry name" value="Urease, subunit C, domain 1"/>
    <property type="match status" value="1"/>
</dbReference>